<reference evidence="3" key="1">
    <citation type="submission" date="2017-01" db="EMBL/GenBank/DDBJ databases">
        <authorList>
            <person name="Varghese N."/>
            <person name="Submissions S."/>
        </authorList>
    </citation>
    <scope>NUCLEOTIDE SEQUENCE [LARGE SCALE GENOMIC DNA]</scope>
    <source>
        <strain evidence="3">LP100</strain>
    </source>
</reference>
<keyword evidence="1" id="KW-0732">Signal</keyword>
<dbReference type="GO" id="GO:0005975">
    <property type="term" value="P:carbohydrate metabolic process"/>
    <property type="evidence" value="ECO:0007669"/>
    <property type="project" value="InterPro"/>
</dbReference>
<feature type="signal peptide" evidence="1">
    <location>
        <begin position="1"/>
        <end position="20"/>
    </location>
</feature>
<evidence type="ECO:0000256" key="1">
    <source>
        <dbReference type="SAM" id="SignalP"/>
    </source>
</evidence>
<protein>
    <submittedName>
        <fullName evidence="2">Uncharacterized protein</fullName>
    </submittedName>
</protein>
<evidence type="ECO:0000313" key="2">
    <source>
        <dbReference type="EMBL" id="SIT93945.1"/>
    </source>
</evidence>
<name>A0A1R3XQP2_9BACT</name>
<dbReference type="STRING" id="1317125.SAMN05444128_3348"/>
<dbReference type="EMBL" id="FTPP01000003">
    <property type="protein sequence ID" value="SIT93945.1"/>
    <property type="molecule type" value="Genomic_DNA"/>
</dbReference>
<dbReference type="Proteomes" id="UP000187181">
    <property type="component" value="Unassembled WGS sequence"/>
</dbReference>
<dbReference type="SUPFAM" id="SSF48208">
    <property type="entry name" value="Six-hairpin glycosidases"/>
    <property type="match status" value="1"/>
</dbReference>
<dbReference type="AlphaFoldDB" id="A0A1R3XQP2"/>
<feature type="chain" id="PRO_5013363156" evidence="1">
    <location>
        <begin position="21"/>
        <end position="728"/>
    </location>
</feature>
<gene>
    <name evidence="2" type="ORF">SAMN05444128_3348</name>
</gene>
<keyword evidence="3" id="KW-1185">Reference proteome</keyword>
<evidence type="ECO:0000313" key="3">
    <source>
        <dbReference type="Proteomes" id="UP000187181"/>
    </source>
</evidence>
<sequence>MHSKFTLILLLLLIAGYKQASGSGGSLKDPQLIVSASADNDIVKLLFKNQIDFQRVESADDAIESARKHDAVLLLADSYPANRVLLSKKSFDRIKKKKLKVYLEYPATLPGMELPPETRRIKLERGVVNTSKISGLDSLELLGVNDHQFIPLQAAGSPLIVLGKVAGYDKADYGLQDVEAFPLLFRHQGMIVSPTKLSDAITSRFGPAASWSRVWDYILRDLLATDAIALQHWPQEVRPSYAKEQALPANAYEQSILKGSDWFYKARLFIHPDWQEQFEQRTSKNGIEVVHPPVGPDQPVGDGSLGILEGHASFIQADGSQPYRWWLRADCQAEVAFALSSAAHLLERDEHKETAKNLLHHLYKDSNLRAGERNDPQSPSYGLIGWATTDPDAYYGDDNARALLATIGASANLGTSDWDAYILEGILGNFRTAGTNGFRGPWFRDAAMQKTDWQTLGNREIVNVHPHYESWLWACYLWLYDKTGYAPLLQKAKDAIAITMNRHPDWKWTNGIQQEYARMLLPLAWLVRVEDSPTHRQWLALVADKLLEDLQESGAIREKLGKEGLGRYGRIASNEEYGSKEAPLISEYGDPATDLLYTLNFASFALNEAAAATNNPSYRAASNRITDFLVRIQVSSPVHEDLDGAWFRAFDYERWDYWASNADSGWGPWGTLTGWTQSWIINSLILTKEKQNFWDNTNARYKGNDQFRQMAKEKINAMLKQGQPVGKQ</sequence>
<accession>A0A1R3XQP2</accession>
<organism evidence="2 3">
    <name type="scientific">Pontibacter indicus</name>
    <dbReference type="NCBI Taxonomy" id="1317125"/>
    <lineage>
        <taxon>Bacteria</taxon>
        <taxon>Pseudomonadati</taxon>
        <taxon>Bacteroidota</taxon>
        <taxon>Cytophagia</taxon>
        <taxon>Cytophagales</taxon>
        <taxon>Hymenobacteraceae</taxon>
        <taxon>Pontibacter</taxon>
    </lineage>
</organism>
<dbReference type="InterPro" id="IPR008928">
    <property type="entry name" value="6-hairpin_glycosidase_sf"/>
</dbReference>
<proteinExistence type="predicted"/>